<dbReference type="EMBL" id="JAHDVG010000474">
    <property type="protein sequence ID" value="KAH1177103.1"/>
    <property type="molecule type" value="Genomic_DNA"/>
</dbReference>
<dbReference type="AlphaFoldDB" id="A0A9D4B0E1"/>
<gene>
    <name evidence="1" type="ORF">KIL84_010805</name>
</gene>
<reference evidence="1" key="1">
    <citation type="submission" date="2021-09" db="EMBL/GenBank/DDBJ databases">
        <title>The genome of Mauremys mutica provides insights into the evolution of semi-aquatic lifestyle.</title>
        <authorList>
            <person name="Gong S."/>
            <person name="Gao Y."/>
        </authorList>
    </citation>
    <scope>NUCLEOTIDE SEQUENCE</scope>
    <source>
        <strain evidence="1">MM-2020</strain>
        <tissue evidence="1">Muscle</tissue>
    </source>
</reference>
<protein>
    <submittedName>
        <fullName evidence="1">Uncharacterized protein</fullName>
    </submittedName>
</protein>
<dbReference type="Proteomes" id="UP000827986">
    <property type="component" value="Unassembled WGS sequence"/>
</dbReference>
<name>A0A9D4B0E1_9SAUR</name>
<accession>A0A9D4B0E1</accession>
<evidence type="ECO:0000313" key="2">
    <source>
        <dbReference type="Proteomes" id="UP000827986"/>
    </source>
</evidence>
<proteinExistence type="predicted"/>
<comment type="caution">
    <text evidence="1">The sequence shown here is derived from an EMBL/GenBank/DDBJ whole genome shotgun (WGS) entry which is preliminary data.</text>
</comment>
<organism evidence="1 2">
    <name type="scientific">Mauremys mutica</name>
    <name type="common">yellowpond turtle</name>
    <dbReference type="NCBI Taxonomy" id="74926"/>
    <lineage>
        <taxon>Eukaryota</taxon>
        <taxon>Metazoa</taxon>
        <taxon>Chordata</taxon>
        <taxon>Craniata</taxon>
        <taxon>Vertebrata</taxon>
        <taxon>Euteleostomi</taxon>
        <taxon>Archelosauria</taxon>
        <taxon>Testudinata</taxon>
        <taxon>Testudines</taxon>
        <taxon>Cryptodira</taxon>
        <taxon>Durocryptodira</taxon>
        <taxon>Testudinoidea</taxon>
        <taxon>Geoemydidae</taxon>
        <taxon>Geoemydinae</taxon>
        <taxon>Mauremys</taxon>
    </lineage>
</organism>
<keyword evidence="2" id="KW-1185">Reference proteome</keyword>
<evidence type="ECO:0000313" key="1">
    <source>
        <dbReference type="EMBL" id="KAH1177103.1"/>
    </source>
</evidence>
<sequence>MAPYKSRTRARSRKSLLTRSLLAVLKGILLEKVCEDAKDFPGKKKVVMCKDTASWLSAKKMYTVLVENQPRTSKYHMAGYHHLRHCLLLIYRTPVHRKRRFTER</sequence>